<comment type="caution">
    <text evidence="1">The sequence shown here is derived from an EMBL/GenBank/DDBJ whole genome shotgun (WGS) entry which is preliminary data.</text>
</comment>
<dbReference type="AlphaFoldDB" id="A0A848H617"/>
<evidence type="ECO:0000313" key="2">
    <source>
        <dbReference type="Proteomes" id="UP000541185"/>
    </source>
</evidence>
<keyword evidence="2" id="KW-1185">Reference proteome</keyword>
<accession>A0A848H617</accession>
<name>A0A848H617_9BURK</name>
<dbReference type="RefSeq" id="WP_169420249.1">
    <property type="nucleotide sequence ID" value="NZ_JABBFX010000002.1"/>
</dbReference>
<reference evidence="1 2" key="1">
    <citation type="submission" date="2020-04" db="EMBL/GenBank/DDBJ databases">
        <title>Ramlibacter sp. G-1-2-2 isolated from soil.</title>
        <authorList>
            <person name="Dahal R.H."/>
        </authorList>
    </citation>
    <scope>NUCLEOTIDE SEQUENCE [LARGE SCALE GENOMIC DNA]</scope>
    <source>
        <strain evidence="1 2">G-1-2-2</strain>
    </source>
</reference>
<sequence length="130" mass="14172">MAAAFEVKGAMVLSTLFHKGDLGTLYNCAVDRIAALNAGKLTATRCGDNETALALKLQADRIGALVKKLETALCERPVFLTQDDLEQAREALEPLRRGVARSLNRTRALELDAIRDKLIANIASVDTEEY</sequence>
<proteinExistence type="predicted"/>
<dbReference type="Proteomes" id="UP000541185">
    <property type="component" value="Unassembled WGS sequence"/>
</dbReference>
<gene>
    <name evidence="1" type="ORF">HHL11_19515</name>
</gene>
<protein>
    <submittedName>
        <fullName evidence="1">Uncharacterized protein</fullName>
    </submittedName>
</protein>
<dbReference type="EMBL" id="JABBFX010000002">
    <property type="protein sequence ID" value="NML45947.1"/>
    <property type="molecule type" value="Genomic_DNA"/>
</dbReference>
<organism evidence="1 2">
    <name type="scientific">Ramlibacter agri</name>
    <dbReference type="NCBI Taxonomy" id="2728837"/>
    <lineage>
        <taxon>Bacteria</taxon>
        <taxon>Pseudomonadati</taxon>
        <taxon>Pseudomonadota</taxon>
        <taxon>Betaproteobacteria</taxon>
        <taxon>Burkholderiales</taxon>
        <taxon>Comamonadaceae</taxon>
        <taxon>Ramlibacter</taxon>
    </lineage>
</organism>
<evidence type="ECO:0000313" key="1">
    <source>
        <dbReference type="EMBL" id="NML45947.1"/>
    </source>
</evidence>